<dbReference type="InterPro" id="IPR003000">
    <property type="entry name" value="Sirtuin"/>
</dbReference>
<sequence length="302" mass="31558">MNDHSARHRSTEARPRRAAAASDPSGSHPAELERLAALFGAAPLAVLTGAGISTDSGIPDYRGAGTPPRTPMSIAQFMEDPAYRRRFWAGARVGALRAAGVAPNSGHLALARFEAAGLTNGVITQNVDNLHRRAGSRSVVELHGNGNVIRCTEHDHRFTRDQVLGWFDDLNPGFAARNAGAEIAPDGDALVSETAAVEAPSCPECGSILRPDVVYFGELVPRPVFEAAEALVASAGGLLLIGTSLAVNTGIRLVHRAQLRGIPIGVINRGPTAIDARESVTVRIDAGAAETLAALEHLLGSS</sequence>
<reference evidence="7 8" key="1">
    <citation type="journal article" date="2016" name="Front. Microbiol.">
        <title>Genomic Resource of Rice Seed Associated Bacteria.</title>
        <authorList>
            <person name="Midha S."/>
            <person name="Bansal K."/>
            <person name="Sharma S."/>
            <person name="Kumar N."/>
            <person name="Patil P.P."/>
            <person name="Chaudhry V."/>
            <person name="Patil P.B."/>
        </authorList>
    </citation>
    <scope>NUCLEOTIDE SEQUENCE [LARGE SCALE GENOMIC DNA]</scope>
    <source>
        <strain evidence="7 8">NS354</strain>
    </source>
</reference>
<dbReference type="OrthoDB" id="9800582at2"/>
<dbReference type="RefSeq" id="WP_058592727.1">
    <property type="nucleotide sequence ID" value="NZ_LDRK01000006.1"/>
</dbReference>
<dbReference type="InterPro" id="IPR026590">
    <property type="entry name" value="Ssirtuin_cat_dom"/>
</dbReference>
<dbReference type="GO" id="GO:0017136">
    <property type="term" value="F:histone deacetylase activity, NAD-dependent"/>
    <property type="evidence" value="ECO:0007669"/>
    <property type="project" value="TreeGrafter"/>
</dbReference>
<comment type="caution">
    <text evidence="7">The sequence shown here is derived from an EMBL/GenBank/DDBJ whole genome shotgun (WGS) entry which is preliminary data.</text>
</comment>
<proteinExistence type="predicted"/>
<comment type="caution">
    <text evidence="4">Lacks conserved residue(s) required for the propagation of feature annotation.</text>
</comment>
<name>A0A147ERU8_9MICO</name>
<dbReference type="PROSITE" id="PS50305">
    <property type="entry name" value="SIRTUIN"/>
    <property type="match status" value="1"/>
</dbReference>
<feature type="region of interest" description="Disordered" evidence="5">
    <location>
        <begin position="1"/>
        <end position="28"/>
    </location>
</feature>
<evidence type="ECO:0000256" key="4">
    <source>
        <dbReference type="PROSITE-ProRule" id="PRU00236"/>
    </source>
</evidence>
<dbReference type="PANTHER" id="PTHR11085:SF10">
    <property type="entry name" value="NAD-DEPENDENT PROTEIN DEACYLASE SIRTUIN-5, MITOCHONDRIAL-RELATED"/>
    <property type="match status" value="1"/>
</dbReference>
<dbReference type="PATRIC" id="fig|1079994.3.peg.2098"/>
<keyword evidence="3" id="KW-0520">NAD</keyword>
<dbReference type="Gene3D" id="3.40.50.1220">
    <property type="entry name" value="TPP-binding domain"/>
    <property type="match status" value="1"/>
</dbReference>
<dbReference type="EC" id="2.3.1.286" evidence="1"/>
<feature type="domain" description="Deacetylase sirtuin-type" evidence="6">
    <location>
        <begin position="29"/>
        <end position="302"/>
    </location>
</feature>
<gene>
    <name evidence="7" type="ORF">NS354_00780</name>
</gene>
<keyword evidence="2" id="KW-0808">Transferase</keyword>
<dbReference type="Proteomes" id="UP000070810">
    <property type="component" value="Unassembled WGS sequence"/>
</dbReference>
<accession>A0A147ERU8</accession>
<evidence type="ECO:0000256" key="1">
    <source>
        <dbReference type="ARBA" id="ARBA00012928"/>
    </source>
</evidence>
<protein>
    <recommendedName>
        <fullName evidence="1">protein acetyllysine N-acetyltransferase</fullName>
        <ecNumber evidence="1">2.3.1.286</ecNumber>
    </recommendedName>
</protein>
<dbReference type="EMBL" id="LDRK01000006">
    <property type="protein sequence ID" value="KTR87275.1"/>
    <property type="molecule type" value="Genomic_DNA"/>
</dbReference>
<evidence type="ECO:0000256" key="3">
    <source>
        <dbReference type="ARBA" id="ARBA00023027"/>
    </source>
</evidence>
<dbReference type="SUPFAM" id="SSF52467">
    <property type="entry name" value="DHS-like NAD/FAD-binding domain"/>
    <property type="match status" value="1"/>
</dbReference>
<dbReference type="Pfam" id="PF02146">
    <property type="entry name" value="SIR2"/>
    <property type="match status" value="1"/>
</dbReference>
<dbReference type="InterPro" id="IPR050134">
    <property type="entry name" value="NAD-dep_sirtuin_deacylases"/>
</dbReference>
<feature type="compositionally biased region" description="Basic and acidic residues" evidence="5">
    <location>
        <begin position="1"/>
        <end position="15"/>
    </location>
</feature>
<dbReference type="GO" id="GO:0070403">
    <property type="term" value="F:NAD+ binding"/>
    <property type="evidence" value="ECO:0007669"/>
    <property type="project" value="InterPro"/>
</dbReference>
<evidence type="ECO:0000256" key="5">
    <source>
        <dbReference type="SAM" id="MobiDB-lite"/>
    </source>
</evidence>
<evidence type="ECO:0000313" key="7">
    <source>
        <dbReference type="EMBL" id="KTR87275.1"/>
    </source>
</evidence>
<dbReference type="PANTHER" id="PTHR11085">
    <property type="entry name" value="NAD-DEPENDENT PROTEIN DEACYLASE SIRTUIN-5, MITOCHONDRIAL-RELATED"/>
    <property type="match status" value="1"/>
</dbReference>
<dbReference type="AlphaFoldDB" id="A0A147ERU8"/>
<dbReference type="InterPro" id="IPR029035">
    <property type="entry name" value="DHS-like_NAD/FAD-binding_dom"/>
</dbReference>
<evidence type="ECO:0000313" key="8">
    <source>
        <dbReference type="Proteomes" id="UP000070810"/>
    </source>
</evidence>
<dbReference type="InterPro" id="IPR026591">
    <property type="entry name" value="Sirtuin_cat_small_dom_sf"/>
</dbReference>
<keyword evidence="8" id="KW-1185">Reference proteome</keyword>
<evidence type="ECO:0000256" key="2">
    <source>
        <dbReference type="ARBA" id="ARBA00022679"/>
    </source>
</evidence>
<evidence type="ECO:0000259" key="6">
    <source>
        <dbReference type="PROSITE" id="PS50305"/>
    </source>
</evidence>
<organism evidence="7 8">
    <name type="scientific">Leucobacter chromiiresistens</name>
    <dbReference type="NCBI Taxonomy" id="1079994"/>
    <lineage>
        <taxon>Bacteria</taxon>
        <taxon>Bacillati</taxon>
        <taxon>Actinomycetota</taxon>
        <taxon>Actinomycetes</taxon>
        <taxon>Micrococcales</taxon>
        <taxon>Microbacteriaceae</taxon>
        <taxon>Leucobacter</taxon>
    </lineage>
</organism>
<dbReference type="Gene3D" id="3.30.1600.10">
    <property type="entry name" value="SIR2/SIRT2 'Small Domain"/>
    <property type="match status" value="1"/>
</dbReference>